<dbReference type="PANTHER" id="PTHR42663">
    <property type="entry name" value="HYDROLASE C777.06C-RELATED-RELATED"/>
    <property type="match status" value="1"/>
</dbReference>
<feature type="non-terminal residue" evidence="2">
    <location>
        <position position="1"/>
    </location>
</feature>
<dbReference type="InterPro" id="IPR036866">
    <property type="entry name" value="RibonucZ/Hydroxyglut_hydro"/>
</dbReference>
<dbReference type="Gene3D" id="3.60.15.10">
    <property type="entry name" value="Ribonuclease Z/Hydroxyacylglutathione hydrolase-like"/>
    <property type="match status" value="1"/>
</dbReference>
<gene>
    <name evidence="2" type="ORF">S03H2_12093</name>
</gene>
<organism evidence="2">
    <name type="scientific">marine sediment metagenome</name>
    <dbReference type="NCBI Taxonomy" id="412755"/>
    <lineage>
        <taxon>unclassified sequences</taxon>
        <taxon>metagenomes</taxon>
        <taxon>ecological metagenomes</taxon>
    </lineage>
</organism>
<dbReference type="AlphaFoldDB" id="X1FL00"/>
<accession>X1FL00</accession>
<comment type="caution">
    <text evidence="2">The sequence shown here is derived from an EMBL/GenBank/DDBJ whole genome shotgun (WGS) entry which is preliminary data.</text>
</comment>
<dbReference type="Pfam" id="PF12706">
    <property type="entry name" value="Lactamase_B_2"/>
    <property type="match status" value="1"/>
</dbReference>
<dbReference type="SUPFAM" id="SSF56281">
    <property type="entry name" value="Metallo-hydrolase/oxidoreductase"/>
    <property type="match status" value="1"/>
</dbReference>
<protein>
    <recommendedName>
        <fullName evidence="1">Metallo-beta-lactamase domain-containing protein</fullName>
    </recommendedName>
</protein>
<proteinExistence type="predicted"/>
<dbReference type="InterPro" id="IPR001279">
    <property type="entry name" value="Metallo-B-lactamas"/>
</dbReference>
<name>X1FL00_9ZZZZ</name>
<evidence type="ECO:0000259" key="1">
    <source>
        <dbReference type="Pfam" id="PF12706"/>
    </source>
</evidence>
<feature type="domain" description="Metallo-beta-lactamase" evidence="1">
    <location>
        <begin position="8"/>
        <end position="161"/>
    </location>
</feature>
<evidence type="ECO:0000313" key="2">
    <source>
        <dbReference type="EMBL" id="GAH45637.1"/>
    </source>
</evidence>
<sequence>ELSFPEQEKIRAILLSHGHYDHIRGVPAFAFNNSHHATKVFATQQTLEILCSHLIDGVIYPKFSESTSFLGKPALELRTLEPLKAEDIEGYRVLAIPVNHGVDAVGFEITSKDGKKIFYTGDTGPGLLSLWEHVSPHLLIADVTFPNRFENVAKDARHLCPALLKRELIEFRRVKGYLPRVILIHLSPKFEEEIRGEAQGMATELGVSIGIACEGEKLSV</sequence>
<dbReference type="PANTHER" id="PTHR42663:SF6">
    <property type="entry name" value="HYDROLASE C777.06C-RELATED"/>
    <property type="match status" value="1"/>
</dbReference>
<reference evidence="2" key="1">
    <citation type="journal article" date="2014" name="Front. Microbiol.">
        <title>High frequency of phylogenetically diverse reductive dehalogenase-homologous genes in deep subseafloor sedimentary metagenomes.</title>
        <authorList>
            <person name="Kawai M."/>
            <person name="Futagami T."/>
            <person name="Toyoda A."/>
            <person name="Takaki Y."/>
            <person name="Nishi S."/>
            <person name="Hori S."/>
            <person name="Arai W."/>
            <person name="Tsubouchi T."/>
            <person name="Morono Y."/>
            <person name="Uchiyama I."/>
            <person name="Ito T."/>
            <person name="Fujiyama A."/>
            <person name="Inagaki F."/>
            <person name="Takami H."/>
        </authorList>
    </citation>
    <scope>NUCLEOTIDE SEQUENCE</scope>
    <source>
        <strain evidence="2">Expedition CK06-06</strain>
    </source>
</reference>
<dbReference type="EMBL" id="BARU01006159">
    <property type="protein sequence ID" value="GAH45637.1"/>
    <property type="molecule type" value="Genomic_DNA"/>
</dbReference>